<organism evidence="1">
    <name type="scientific">Arundo donax</name>
    <name type="common">Giant reed</name>
    <name type="synonym">Donax arundinaceus</name>
    <dbReference type="NCBI Taxonomy" id="35708"/>
    <lineage>
        <taxon>Eukaryota</taxon>
        <taxon>Viridiplantae</taxon>
        <taxon>Streptophyta</taxon>
        <taxon>Embryophyta</taxon>
        <taxon>Tracheophyta</taxon>
        <taxon>Spermatophyta</taxon>
        <taxon>Magnoliopsida</taxon>
        <taxon>Liliopsida</taxon>
        <taxon>Poales</taxon>
        <taxon>Poaceae</taxon>
        <taxon>PACMAD clade</taxon>
        <taxon>Arundinoideae</taxon>
        <taxon>Arundineae</taxon>
        <taxon>Arundo</taxon>
    </lineage>
</organism>
<reference evidence="1" key="1">
    <citation type="submission" date="2014-09" db="EMBL/GenBank/DDBJ databases">
        <authorList>
            <person name="Magalhaes I.L.F."/>
            <person name="Oliveira U."/>
            <person name="Santos F.R."/>
            <person name="Vidigal T.H.D.A."/>
            <person name="Brescovit A.D."/>
            <person name="Santos A.J."/>
        </authorList>
    </citation>
    <scope>NUCLEOTIDE SEQUENCE</scope>
    <source>
        <tissue evidence="1">Shoot tissue taken approximately 20 cm above the soil surface</tissue>
    </source>
</reference>
<sequence>MICELDCFKQSTGLPATLRTYSAAILYLDKFS</sequence>
<reference evidence="1" key="2">
    <citation type="journal article" date="2015" name="Data Brief">
        <title>Shoot transcriptome of the giant reed, Arundo donax.</title>
        <authorList>
            <person name="Barrero R.A."/>
            <person name="Guerrero F.D."/>
            <person name="Moolhuijzen P."/>
            <person name="Goolsby J.A."/>
            <person name="Tidwell J."/>
            <person name="Bellgard S.E."/>
            <person name="Bellgard M.I."/>
        </authorList>
    </citation>
    <scope>NUCLEOTIDE SEQUENCE</scope>
    <source>
        <tissue evidence="1">Shoot tissue taken approximately 20 cm above the soil surface</tissue>
    </source>
</reference>
<protein>
    <submittedName>
        <fullName evidence="1">Uncharacterized protein</fullName>
    </submittedName>
</protein>
<name>A0A0A9BJX8_ARUDO</name>
<proteinExistence type="predicted"/>
<accession>A0A0A9BJX8</accession>
<dbReference type="AlphaFoldDB" id="A0A0A9BJX8"/>
<evidence type="ECO:0000313" key="1">
    <source>
        <dbReference type="EMBL" id="JAD63651.1"/>
    </source>
</evidence>
<dbReference type="EMBL" id="GBRH01234244">
    <property type="protein sequence ID" value="JAD63651.1"/>
    <property type="molecule type" value="Transcribed_RNA"/>
</dbReference>